<protein>
    <submittedName>
        <fullName evidence="3">Type IV pilus twitching motility protein PilT</fullName>
    </submittedName>
</protein>
<dbReference type="Gene3D" id="3.40.50.300">
    <property type="entry name" value="P-loop containing nucleotide triphosphate hydrolases"/>
    <property type="match status" value="1"/>
</dbReference>
<feature type="domain" description="Bacterial type II secretion system protein E" evidence="2">
    <location>
        <begin position="193"/>
        <end position="207"/>
    </location>
</feature>
<dbReference type="GO" id="GO:0005524">
    <property type="term" value="F:ATP binding"/>
    <property type="evidence" value="ECO:0007669"/>
    <property type="project" value="InterPro"/>
</dbReference>
<dbReference type="NCBIfam" id="TIGR01420">
    <property type="entry name" value="pilT_fam"/>
    <property type="match status" value="1"/>
</dbReference>
<comment type="caution">
    <text evidence="3">The sequence shown here is derived from an EMBL/GenBank/DDBJ whole genome shotgun (WGS) entry which is preliminary data.</text>
</comment>
<comment type="similarity">
    <text evidence="1">Belongs to the GSP E family.</text>
</comment>
<evidence type="ECO:0000259" key="2">
    <source>
        <dbReference type="PROSITE" id="PS00662"/>
    </source>
</evidence>
<organism evidence="3 4">
    <name type="scientific">Aerophobetes bacterium</name>
    <dbReference type="NCBI Taxonomy" id="2030807"/>
    <lineage>
        <taxon>Bacteria</taxon>
        <taxon>Candidatus Aerophobota</taxon>
    </lineage>
</organism>
<name>A0A523VYL1_UNCAE</name>
<accession>A0A523VYL1</accession>
<dbReference type="GO" id="GO:0016887">
    <property type="term" value="F:ATP hydrolysis activity"/>
    <property type="evidence" value="ECO:0007669"/>
    <property type="project" value="InterPro"/>
</dbReference>
<dbReference type="Gene3D" id="3.30.450.90">
    <property type="match status" value="1"/>
</dbReference>
<dbReference type="InterPro" id="IPR027417">
    <property type="entry name" value="P-loop_NTPase"/>
</dbReference>
<gene>
    <name evidence="3" type="ORF">E3J48_07375</name>
</gene>
<evidence type="ECO:0000313" key="3">
    <source>
        <dbReference type="EMBL" id="TET59808.1"/>
    </source>
</evidence>
<dbReference type="CDD" id="cd01131">
    <property type="entry name" value="PilT"/>
    <property type="match status" value="1"/>
</dbReference>
<evidence type="ECO:0000313" key="4">
    <source>
        <dbReference type="Proteomes" id="UP000319130"/>
    </source>
</evidence>
<dbReference type="PANTHER" id="PTHR30486">
    <property type="entry name" value="TWITCHING MOTILITY PROTEIN PILT"/>
    <property type="match status" value="1"/>
</dbReference>
<reference evidence="3 4" key="1">
    <citation type="submission" date="2019-03" db="EMBL/GenBank/DDBJ databases">
        <title>Metabolic potential of uncultured bacteria and archaea associated with petroleum seepage in deep-sea sediments.</title>
        <authorList>
            <person name="Dong X."/>
            <person name="Hubert C."/>
        </authorList>
    </citation>
    <scope>NUCLEOTIDE SEQUENCE [LARGE SCALE GENOMIC DNA]</scope>
    <source>
        <strain evidence="3">E29_bin52</strain>
    </source>
</reference>
<evidence type="ECO:0000256" key="1">
    <source>
        <dbReference type="ARBA" id="ARBA00006611"/>
    </source>
</evidence>
<dbReference type="Proteomes" id="UP000319130">
    <property type="component" value="Unassembled WGS sequence"/>
</dbReference>
<proteinExistence type="inferred from homology"/>
<dbReference type="InterPro" id="IPR050921">
    <property type="entry name" value="T4SS_GSP_E_ATPase"/>
</dbReference>
<dbReference type="Pfam" id="PF00437">
    <property type="entry name" value="T2SSE"/>
    <property type="match status" value="1"/>
</dbReference>
<dbReference type="PROSITE" id="PS00662">
    <property type="entry name" value="T2SP_E"/>
    <property type="match status" value="1"/>
</dbReference>
<dbReference type="SUPFAM" id="SSF52540">
    <property type="entry name" value="P-loop containing nucleoside triphosphate hydrolases"/>
    <property type="match status" value="1"/>
</dbReference>
<dbReference type="AlphaFoldDB" id="A0A523VYL1"/>
<dbReference type="InterPro" id="IPR001482">
    <property type="entry name" value="T2SS/T4SS_dom"/>
</dbReference>
<dbReference type="InterPro" id="IPR006321">
    <property type="entry name" value="PilT/PilU"/>
</dbReference>
<dbReference type="EMBL" id="SOIZ01000335">
    <property type="protein sequence ID" value="TET59808.1"/>
    <property type="molecule type" value="Genomic_DNA"/>
</dbReference>
<sequence>MDLHSLLEEMMKRDASDLHLVGGVPPILRVDGDLTMLKEKTLESQDVKSLIFSVISAEKIAEFEKTRELDFSFGVDGVGRFRVNVHFQRGTLAAALRRIPDRVPSLSELNLPETLHEIALRRRGFILMTGPAGCGKSTTQASMVRIINENRFAHIITLEDPIEYLHYHNKSVIEQREVGSDTFSFAESLKRCLRQDPDVILVGEMRDPETIATAVTAAETGHLVFATLHTPDAPGSIDRIVDVFPAHQQPQIRSQLSSILQAIIAQLLLPKKDGGGRVPAVEILIANSAVRNLVRTGKTHQLPTVMETGTQLGMQTMDQALKELVIKDVVSYETAVARAKNRAAFEKSMTFSP</sequence>